<sequence length="311" mass="32914">MSSLPSIATVIGSGTMGPGIAATLARAGATVRLYDISEDAIARAEAAYGVVQGVLAAVDSPSAPGGSVSFGTDLDAALEGTELIIEAVPEKLELKQKVFADLEARIGDEVIIATNTSGIPITTMAESLRVPGRLIGMHWSNPPHLIPMIEIIPGQATDEALVGQLVDIVKAFNYVPVLEKEIPGFVENRVLYAILRECMALLEEGIVTPEGLDACVKWGIGYKLSVIGPTRLLDMAGLDIYQAVSSYLNKDLDVSTDTPQFIKDKIAEGKLGFKSNGGMYEYGEGDVDAKRKEIVTGLIAARKTLSSIPNV</sequence>
<dbReference type="Pfam" id="PF00725">
    <property type="entry name" value="3HCDH"/>
    <property type="match status" value="1"/>
</dbReference>
<dbReference type="Proteomes" id="UP000198891">
    <property type="component" value="Unassembled WGS sequence"/>
</dbReference>
<keyword evidence="5" id="KW-0520">NAD</keyword>
<dbReference type="EMBL" id="FNPZ01000003">
    <property type="protein sequence ID" value="SDZ24852.1"/>
    <property type="molecule type" value="Genomic_DNA"/>
</dbReference>
<dbReference type="AlphaFoldDB" id="A0A1H3RG89"/>
<dbReference type="GO" id="GO:0006631">
    <property type="term" value="P:fatty acid metabolic process"/>
    <property type="evidence" value="ECO:0007669"/>
    <property type="project" value="InterPro"/>
</dbReference>
<reference evidence="8 9" key="1">
    <citation type="submission" date="2016-10" db="EMBL/GenBank/DDBJ databases">
        <authorList>
            <person name="de Groot N.N."/>
        </authorList>
    </citation>
    <scope>NUCLEOTIDE SEQUENCE [LARGE SCALE GENOMIC DNA]</scope>
    <source>
        <strain evidence="8 9">CGMCC 4.3491</strain>
    </source>
</reference>
<evidence type="ECO:0000313" key="9">
    <source>
        <dbReference type="Proteomes" id="UP000198891"/>
    </source>
</evidence>
<dbReference type="PANTHER" id="PTHR48075:SF5">
    <property type="entry name" value="3-HYDROXYBUTYRYL-COA DEHYDROGENASE"/>
    <property type="match status" value="1"/>
</dbReference>
<keyword evidence="3" id="KW-0560">Oxidoreductase</keyword>
<dbReference type="Gene3D" id="1.10.1040.10">
    <property type="entry name" value="N-(1-d-carboxylethyl)-l-norvaline Dehydrogenase, domain 2"/>
    <property type="match status" value="1"/>
</dbReference>
<dbReference type="InterPro" id="IPR013328">
    <property type="entry name" value="6PGD_dom2"/>
</dbReference>
<dbReference type="InterPro" id="IPR006108">
    <property type="entry name" value="3HC_DH_C"/>
</dbReference>
<evidence type="ECO:0000256" key="5">
    <source>
        <dbReference type="PIRSR" id="PIRSR000105-2"/>
    </source>
</evidence>
<dbReference type="SUPFAM" id="SSF48179">
    <property type="entry name" value="6-phosphogluconate dehydrogenase C-terminal domain-like"/>
    <property type="match status" value="1"/>
</dbReference>
<evidence type="ECO:0000313" key="8">
    <source>
        <dbReference type="EMBL" id="SDZ24852.1"/>
    </source>
</evidence>
<comment type="pathway">
    <text evidence="1">Lipid metabolism; butanoate metabolism.</text>
</comment>
<dbReference type="RefSeq" id="WP_092554871.1">
    <property type="nucleotide sequence ID" value="NZ_FNPZ01000003.1"/>
</dbReference>
<feature type="domain" description="3-hydroxyacyl-CoA dehydrogenase C-terminal" evidence="6">
    <location>
        <begin position="184"/>
        <end position="282"/>
    </location>
</feature>
<organism evidence="8 9">
    <name type="scientific">Herbiconiux ginsengi</name>
    <dbReference type="NCBI Taxonomy" id="381665"/>
    <lineage>
        <taxon>Bacteria</taxon>
        <taxon>Bacillati</taxon>
        <taxon>Actinomycetota</taxon>
        <taxon>Actinomycetes</taxon>
        <taxon>Micrococcales</taxon>
        <taxon>Microbacteriaceae</taxon>
        <taxon>Herbiconiux</taxon>
    </lineage>
</organism>
<evidence type="ECO:0000256" key="3">
    <source>
        <dbReference type="ARBA" id="ARBA00023002"/>
    </source>
</evidence>
<keyword evidence="9" id="KW-1185">Reference proteome</keyword>
<evidence type="ECO:0000259" key="6">
    <source>
        <dbReference type="Pfam" id="PF00725"/>
    </source>
</evidence>
<evidence type="ECO:0000256" key="1">
    <source>
        <dbReference type="ARBA" id="ARBA00005086"/>
    </source>
</evidence>
<dbReference type="InterPro" id="IPR022694">
    <property type="entry name" value="3-OHacyl-CoA_DH"/>
</dbReference>
<dbReference type="InterPro" id="IPR008927">
    <property type="entry name" value="6-PGluconate_DH-like_C_sf"/>
</dbReference>
<feature type="binding site" evidence="5">
    <location>
        <position position="90"/>
    </location>
    <ligand>
        <name>NAD(+)</name>
        <dbReference type="ChEBI" id="CHEBI:57540"/>
    </ligand>
</feature>
<dbReference type="Pfam" id="PF02737">
    <property type="entry name" value="3HCDH_N"/>
    <property type="match status" value="1"/>
</dbReference>
<comment type="similarity">
    <text evidence="2">Belongs to the 3-hydroxyacyl-CoA dehydrogenase family.</text>
</comment>
<dbReference type="SUPFAM" id="SSF51735">
    <property type="entry name" value="NAD(P)-binding Rossmann-fold domains"/>
    <property type="match status" value="1"/>
</dbReference>
<dbReference type="OrthoDB" id="9771883at2"/>
<accession>A0A1H3RG89</accession>
<feature type="binding site" evidence="5">
    <location>
        <begin position="12"/>
        <end position="17"/>
    </location>
    <ligand>
        <name>NAD(+)</name>
        <dbReference type="ChEBI" id="CHEBI:57540"/>
    </ligand>
</feature>
<dbReference type="PIRSF" id="PIRSF000105">
    <property type="entry name" value="HCDH"/>
    <property type="match status" value="1"/>
</dbReference>
<dbReference type="STRING" id="381665.SAMN05216554_2807"/>
<feature type="domain" description="3-hydroxyacyl-CoA dehydrogenase NAD binding" evidence="7">
    <location>
        <begin position="9"/>
        <end position="181"/>
    </location>
</feature>
<dbReference type="Gene3D" id="3.40.50.720">
    <property type="entry name" value="NAD(P)-binding Rossmann-like Domain"/>
    <property type="match status" value="1"/>
</dbReference>
<feature type="site" description="Important for catalytic activity" evidence="4">
    <location>
        <position position="138"/>
    </location>
</feature>
<dbReference type="InterPro" id="IPR006176">
    <property type="entry name" value="3-OHacyl-CoA_DH_NAD-bd"/>
</dbReference>
<dbReference type="InterPro" id="IPR036291">
    <property type="entry name" value="NAD(P)-bd_dom_sf"/>
</dbReference>
<feature type="binding site" evidence="5">
    <location>
        <position position="274"/>
    </location>
    <ligand>
        <name>NAD(+)</name>
        <dbReference type="ChEBI" id="CHEBI:57540"/>
    </ligand>
</feature>
<dbReference type="GO" id="GO:0016616">
    <property type="term" value="F:oxidoreductase activity, acting on the CH-OH group of donors, NAD or NADP as acceptor"/>
    <property type="evidence" value="ECO:0007669"/>
    <property type="project" value="InterPro"/>
</dbReference>
<proteinExistence type="inferred from homology"/>
<evidence type="ECO:0000256" key="4">
    <source>
        <dbReference type="PIRSR" id="PIRSR000105-1"/>
    </source>
</evidence>
<evidence type="ECO:0000259" key="7">
    <source>
        <dbReference type="Pfam" id="PF02737"/>
    </source>
</evidence>
<feature type="binding site" evidence="5">
    <location>
        <position position="35"/>
    </location>
    <ligand>
        <name>NAD(+)</name>
        <dbReference type="ChEBI" id="CHEBI:57540"/>
    </ligand>
</feature>
<feature type="binding site" evidence="5">
    <location>
        <position position="95"/>
    </location>
    <ligand>
        <name>NAD(+)</name>
        <dbReference type="ChEBI" id="CHEBI:57540"/>
    </ligand>
</feature>
<name>A0A1H3RG89_9MICO</name>
<protein>
    <submittedName>
        <fullName evidence="8">3-hydroxybutyryl-CoA dehydrogenase/5-formyl-3-hydroxy-2-methylpyridine 4-carboxylate dehydrogenase</fullName>
    </submittedName>
</protein>
<dbReference type="InterPro" id="IPR006180">
    <property type="entry name" value="3-OHacyl-CoA_DH_CS"/>
</dbReference>
<dbReference type="GO" id="GO:0070403">
    <property type="term" value="F:NAD+ binding"/>
    <property type="evidence" value="ECO:0007669"/>
    <property type="project" value="InterPro"/>
</dbReference>
<gene>
    <name evidence="8" type="ORF">SAMN05216554_2807</name>
</gene>
<feature type="binding site" evidence="5">
    <location>
        <position position="141"/>
    </location>
    <ligand>
        <name>NAD(+)</name>
        <dbReference type="ChEBI" id="CHEBI:57540"/>
    </ligand>
</feature>
<dbReference type="PROSITE" id="PS00067">
    <property type="entry name" value="3HCDH"/>
    <property type="match status" value="1"/>
</dbReference>
<feature type="binding site" evidence="5">
    <location>
        <position position="117"/>
    </location>
    <ligand>
        <name>NAD(+)</name>
        <dbReference type="ChEBI" id="CHEBI:57540"/>
    </ligand>
</feature>
<dbReference type="PANTHER" id="PTHR48075">
    <property type="entry name" value="3-HYDROXYACYL-COA DEHYDROGENASE FAMILY PROTEIN"/>
    <property type="match status" value="1"/>
</dbReference>
<evidence type="ECO:0000256" key="2">
    <source>
        <dbReference type="ARBA" id="ARBA00009463"/>
    </source>
</evidence>